<name>A0A2S7X2F4_9GAMM</name>
<protein>
    <recommendedName>
        <fullName evidence="3">Bacterial Ig-like domain-containing protein</fullName>
    </recommendedName>
</protein>
<dbReference type="Proteomes" id="UP000239263">
    <property type="component" value="Unassembled WGS sequence"/>
</dbReference>
<dbReference type="EMBL" id="MSCO01000002">
    <property type="protein sequence ID" value="PQJ84391.1"/>
    <property type="molecule type" value="Genomic_DNA"/>
</dbReference>
<gene>
    <name evidence="1" type="ORF">BTO22_12690</name>
</gene>
<evidence type="ECO:0008006" key="3">
    <source>
        <dbReference type="Google" id="ProtNLM"/>
    </source>
</evidence>
<dbReference type="RefSeq" id="WP_105055859.1">
    <property type="nucleotide sequence ID" value="NZ_CAWNRT010000002.1"/>
</dbReference>
<organism evidence="1 2">
    <name type="scientific">Aliivibrio sifiae</name>
    <dbReference type="NCBI Taxonomy" id="566293"/>
    <lineage>
        <taxon>Bacteria</taxon>
        <taxon>Pseudomonadati</taxon>
        <taxon>Pseudomonadota</taxon>
        <taxon>Gammaproteobacteria</taxon>
        <taxon>Vibrionales</taxon>
        <taxon>Vibrionaceae</taxon>
        <taxon>Aliivibrio</taxon>
    </lineage>
</organism>
<evidence type="ECO:0000313" key="2">
    <source>
        <dbReference type="Proteomes" id="UP000239263"/>
    </source>
</evidence>
<dbReference type="Gene3D" id="2.60.40.10">
    <property type="entry name" value="Immunoglobulins"/>
    <property type="match status" value="1"/>
</dbReference>
<proteinExistence type="predicted"/>
<comment type="caution">
    <text evidence="1">The sequence shown here is derived from an EMBL/GenBank/DDBJ whole genome shotgun (WGS) entry which is preliminary data.</text>
</comment>
<accession>A0A2S7X2F4</accession>
<dbReference type="AlphaFoldDB" id="A0A2S7X2F4"/>
<evidence type="ECO:0000313" key="1">
    <source>
        <dbReference type="EMBL" id="PQJ84391.1"/>
    </source>
</evidence>
<reference evidence="1 2" key="1">
    <citation type="submission" date="2016-12" db="EMBL/GenBank/DDBJ databases">
        <title>Diversity of luminous bacteria.</title>
        <authorList>
            <person name="Yoshizawa S."/>
            <person name="Kogure K."/>
        </authorList>
    </citation>
    <scope>NUCLEOTIDE SEQUENCE [LARGE SCALE GENOMIC DNA]</scope>
    <source>
        <strain evidence="1 2">ATCC 33715</strain>
    </source>
</reference>
<dbReference type="OrthoDB" id="5649378at2"/>
<dbReference type="InterPro" id="IPR013783">
    <property type="entry name" value="Ig-like_fold"/>
</dbReference>
<sequence length="408" mass="43008">MITQATFSPTYANSGDSVNITIDFSEETLNAEAKLGVNTVTWISGQDTSEWIGEVSILSASPTDTELAYTVQGFSDTHGNLGDSITNGVVYLTPSITVDAISGSVINSSDITNVVVSGDTSRFDDSQKVTLVLSNNVDAQTKNAEANIQGDGSWSMAAQDLTGWPDSEVTATVTGSNQHSIAAKAVTETATLSAAKPTVSSVTLNPVTPSNGDSVQVTIRFNENVSNVSGTLGQPIDFSSVTPLAIEWIGTIVFLNVGVESYKDLIVSADYENAFGNKGDAYNEQVAITPEITLGLVAGDDVIGTDDSDRLVITGTSLGFAEGDNLNIIVQSVDQGAKNFNQTVQVQRDGTWTTTTEDISAWRNSNITITLDGINASGVNATTVSRTVSLNDSVAFVYRDDWINKKVA</sequence>